<dbReference type="GO" id="GO:0006354">
    <property type="term" value="P:DNA-templated transcription elongation"/>
    <property type="evidence" value="ECO:0007669"/>
    <property type="project" value="TreeGrafter"/>
</dbReference>
<dbReference type="InterPro" id="IPR036953">
    <property type="entry name" value="GreA/GreB_C_sf"/>
</dbReference>
<dbReference type="InterPro" id="IPR001437">
    <property type="entry name" value="Tscrpt_elong_fac_GreA/B_C"/>
</dbReference>
<protein>
    <submittedName>
        <fullName evidence="2">Regulator of nucleoside diphosphate kinase</fullName>
    </submittedName>
</protein>
<dbReference type="GO" id="GO:0003677">
    <property type="term" value="F:DNA binding"/>
    <property type="evidence" value="ECO:0007669"/>
    <property type="project" value="InterPro"/>
</dbReference>
<dbReference type="EMBL" id="PVTH01000009">
    <property type="protein sequence ID" value="PRY50315.1"/>
    <property type="molecule type" value="Genomic_DNA"/>
</dbReference>
<evidence type="ECO:0000313" key="2">
    <source>
        <dbReference type="EMBL" id="PRY50315.1"/>
    </source>
</evidence>
<dbReference type="OrthoDB" id="192847at2"/>
<comment type="caution">
    <text evidence="2">The sequence shown here is derived from an EMBL/GenBank/DDBJ whole genome shotgun (WGS) entry which is preliminary data.</text>
</comment>
<feature type="domain" description="Transcription elongation factor GreA/GreB C-terminal" evidence="1">
    <location>
        <begin position="49"/>
        <end position="122"/>
    </location>
</feature>
<gene>
    <name evidence="2" type="ORF">B0I27_10936</name>
</gene>
<keyword evidence="2" id="KW-0808">Transferase</keyword>
<dbReference type="GO" id="GO:0032784">
    <property type="term" value="P:regulation of DNA-templated transcription elongation"/>
    <property type="evidence" value="ECO:0007669"/>
    <property type="project" value="InterPro"/>
</dbReference>
<reference evidence="2 3" key="1">
    <citation type="submission" date="2018-03" db="EMBL/GenBank/DDBJ databases">
        <title>Genomic Encyclopedia of Type Strains, Phase III (KMG-III): the genomes of soil and plant-associated and newly described type strains.</title>
        <authorList>
            <person name="Whitman W."/>
        </authorList>
    </citation>
    <scope>NUCLEOTIDE SEQUENCE [LARGE SCALE GENOMIC DNA]</scope>
    <source>
        <strain evidence="2 3">CGMCC 1.9313</strain>
    </source>
</reference>
<dbReference type="InterPro" id="IPR023459">
    <property type="entry name" value="Tscrpt_elong_fac_GreA/B_fam"/>
</dbReference>
<dbReference type="GO" id="GO:0016301">
    <property type="term" value="F:kinase activity"/>
    <property type="evidence" value="ECO:0007669"/>
    <property type="project" value="UniProtKB-KW"/>
</dbReference>
<dbReference type="Pfam" id="PF01272">
    <property type="entry name" value="GreA_GreB"/>
    <property type="match status" value="1"/>
</dbReference>
<dbReference type="Proteomes" id="UP000238034">
    <property type="component" value="Unassembled WGS sequence"/>
</dbReference>
<keyword evidence="3" id="KW-1185">Reference proteome</keyword>
<name>A0A2T0TXC2_9SPHI</name>
<dbReference type="PANTHER" id="PTHR30437">
    <property type="entry name" value="TRANSCRIPTION ELONGATION FACTOR GREA"/>
    <property type="match status" value="1"/>
</dbReference>
<dbReference type="RefSeq" id="WP_106294325.1">
    <property type="nucleotide sequence ID" value="NZ_PVTH01000009.1"/>
</dbReference>
<dbReference type="Gene3D" id="3.10.50.30">
    <property type="entry name" value="Transcription elongation factor, GreA/GreB, C-terminal domain"/>
    <property type="match status" value="1"/>
</dbReference>
<evidence type="ECO:0000259" key="1">
    <source>
        <dbReference type="Pfam" id="PF01272"/>
    </source>
</evidence>
<dbReference type="PANTHER" id="PTHR30437:SF5">
    <property type="entry name" value="REGULATOR OF NUCLEOSIDE DIPHOSPHATE KINASE"/>
    <property type="match status" value="1"/>
</dbReference>
<keyword evidence="2" id="KW-0418">Kinase</keyword>
<dbReference type="GO" id="GO:0070063">
    <property type="term" value="F:RNA polymerase binding"/>
    <property type="evidence" value="ECO:0007669"/>
    <property type="project" value="InterPro"/>
</dbReference>
<proteinExistence type="predicted"/>
<dbReference type="AlphaFoldDB" id="A0A2T0TXC2"/>
<accession>A0A2T0TXC2</accession>
<dbReference type="SUPFAM" id="SSF54534">
    <property type="entry name" value="FKBP-like"/>
    <property type="match status" value="1"/>
</dbReference>
<organism evidence="2 3">
    <name type="scientific">Arcticibacter pallidicorallinus</name>
    <dbReference type="NCBI Taxonomy" id="1259464"/>
    <lineage>
        <taxon>Bacteria</taxon>
        <taxon>Pseudomonadati</taxon>
        <taxon>Bacteroidota</taxon>
        <taxon>Sphingobacteriia</taxon>
        <taxon>Sphingobacteriales</taxon>
        <taxon>Sphingobacteriaceae</taxon>
        <taxon>Arcticibacter</taxon>
    </lineage>
</organism>
<sequence length="136" mass="15437">MKTEQLIILKKELELLKKHLAHSDLSEFNRNKLLAELKSAKIMKEQDLPDDVVCLDSKIDIQEMTSKQTFTFHLVLPSEANMKHKKISVFAPIGIALLGYRTGSTVQWEMPNGLKTFEILRVVQNVSQETSDLAAD</sequence>
<evidence type="ECO:0000313" key="3">
    <source>
        <dbReference type="Proteomes" id="UP000238034"/>
    </source>
</evidence>